<keyword evidence="1" id="KW-0472">Membrane</keyword>
<dbReference type="AlphaFoldDB" id="A0A9J6C0Y1"/>
<feature type="transmembrane region" description="Helical" evidence="1">
    <location>
        <begin position="21"/>
        <end position="46"/>
    </location>
</feature>
<gene>
    <name evidence="2" type="ORF">PVAND_005725</name>
</gene>
<keyword evidence="1" id="KW-0812">Transmembrane</keyword>
<feature type="transmembrane region" description="Helical" evidence="1">
    <location>
        <begin position="107"/>
        <end position="124"/>
    </location>
</feature>
<keyword evidence="1" id="KW-1133">Transmembrane helix</keyword>
<evidence type="ECO:0000313" key="2">
    <source>
        <dbReference type="EMBL" id="KAG5675857.1"/>
    </source>
</evidence>
<comment type="caution">
    <text evidence="2">The sequence shown here is derived from an EMBL/GenBank/DDBJ whole genome shotgun (WGS) entry which is preliminary data.</text>
</comment>
<evidence type="ECO:0000256" key="1">
    <source>
        <dbReference type="SAM" id="Phobius"/>
    </source>
</evidence>
<organism evidence="2 3">
    <name type="scientific">Polypedilum vanderplanki</name>
    <name type="common">Sleeping chironomid midge</name>
    <dbReference type="NCBI Taxonomy" id="319348"/>
    <lineage>
        <taxon>Eukaryota</taxon>
        <taxon>Metazoa</taxon>
        <taxon>Ecdysozoa</taxon>
        <taxon>Arthropoda</taxon>
        <taxon>Hexapoda</taxon>
        <taxon>Insecta</taxon>
        <taxon>Pterygota</taxon>
        <taxon>Neoptera</taxon>
        <taxon>Endopterygota</taxon>
        <taxon>Diptera</taxon>
        <taxon>Nematocera</taxon>
        <taxon>Chironomoidea</taxon>
        <taxon>Chironomidae</taxon>
        <taxon>Chironominae</taxon>
        <taxon>Polypedilum</taxon>
        <taxon>Polypedilum</taxon>
    </lineage>
</organism>
<keyword evidence="3" id="KW-1185">Reference proteome</keyword>
<name>A0A9J6C0Y1_POLVA</name>
<accession>A0A9J6C0Y1</accession>
<protein>
    <submittedName>
        <fullName evidence="2">Uncharacterized protein</fullName>
    </submittedName>
</protein>
<proteinExistence type="predicted"/>
<dbReference type="Proteomes" id="UP001107558">
    <property type="component" value="Chromosome 2"/>
</dbReference>
<dbReference type="EMBL" id="JADBJN010000002">
    <property type="protein sequence ID" value="KAG5675857.1"/>
    <property type="molecule type" value="Genomic_DNA"/>
</dbReference>
<feature type="transmembrane region" description="Helical" evidence="1">
    <location>
        <begin position="66"/>
        <end position="87"/>
    </location>
</feature>
<reference evidence="2" key="1">
    <citation type="submission" date="2021-03" db="EMBL/GenBank/DDBJ databases">
        <title>Chromosome level genome of the anhydrobiotic midge Polypedilum vanderplanki.</title>
        <authorList>
            <person name="Yoshida Y."/>
            <person name="Kikawada T."/>
            <person name="Gusev O."/>
        </authorList>
    </citation>
    <scope>NUCLEOTIDE SEQUENCE</scope>
    <source>
        <strain evidence="2">NIAS01</strain>
        <tissue evidence="2">Whole body or cell culture</tissue>
    </source>
</reference>
<sequence length="179" mass="21155">MKFPTVEKFFCCFRLELGALIMGWWSLLWSTVMLILLTVLLMWTVFSYGTFLSILPENYFGDLLKTYTPILVRFLILISLSYCAVYFYASKRLVNSIKTRVPSHTHLYMILLLLDIMLSLLSILHMSWIAIIQAIIMTIYNGYIFICIYSFYDYLKDEARRTQNRHSQYQSAPLSMYKI</sequence>
<dbReference type="OrthoDB" id="10537962at2759"/>
<feature type="transmembrane region" description="Helical" evidence="1">
    <location>
        <begin position="130"/>
        <end position="152"/>
    </location>
</feature>
<evidence type="ECO:0000313" key="3">
    <source>
        <dbReference type="Proteomes" id="UP001107558"/>
    </source>
</evidence>